<dbReference type="Proteomes" id="UP000199289">
    <property type="component" value="Unassembled WGS sequence"/>
</dbReference>
<organism evidence="1 2">
    <name type="scientific">Halopelagius longus</name>
    <dbReference type="NCBI Taxonomy" id="1236180"/>
    <lineage>
        <taxon>Archaea</taxon>
        <taxon>Methanobacteriati</taxon>
        <taxon>Methanobacteriota</taxon>
        <taxon>Stenosarchaea group</taxon>
        <taxon>Halobacteria</taxon>
        <taxon>Halobacteriales</taxon>
        <taxon>Haloferacaceae</taxon>
    </lineage>
</organism>
<dbReference type="EMBL" id="FNKQ01000001">
    <property type="protein sequence ID" value="SDQ24398.1"/>
    <property type="molecule type" value="Genomic_DNA"/>
</dbReference>
<evidence type="ECO:0000313" key="2">
    <source>
        <dbReference type="Proteomes" id="UP000199289"/>
    </source>
</evidence>
<name>A0A1H0ZAG7_9EURY</name>
<gene>
    <name evidence="1" type="ORF">SAMN05216278_1109</name>
</gene>
<protein>
    <submittedName>
        <fullName evidence="1">Uncharacterized protein</fullName>
    </submittedName>
</protein>
<dbReference type="RefSeq" id="WP_175454375.1">
    <property type="nucleotide sequence ID" value="NZ_FNKQ01000001.1"/>
</dbReference>
<dbReference type="OrthoDB" id="190451at2157"/>
<dbReference type="AlphaFoldDB" id="A0A1H0ZAG7"/>
<reference evidence="2" key="1">
    <citation type="submission" date="2016-10" db="EMBL/GenBank/DDBJ databases">
        <authorList>
            <person name="Varghese N."/>
            <person name="Submissions S."/>
        </authorList>
    </citation>
    <scope>NUCLEOTIDE SEQUENCE [LARGE SCALE GENOMIC DNA]</scope>
    <source>
        <strain evidence="2">CGMCC 1.12397</strain>
    </source>
</reference>
<sequence>MRSEEDVRDQYEFLAEQLESEEMRHQGVRELFTHYKRALGWVLEEEHM</sequence>
<proteinExistence type="predicted"/>
<accession>A0A1H0ZAG7</accession>
<evidence type="ECO:0000313" key="1">
    <source>
        <dbReference type="EMBL" id="SDQ24398.1"/>
    </source>
</evidence>